<dbReference type="InParanoid" id="M1BSM2"/>
<name>M1BSM2_SOLTU</name>
<keyword evidence="2" id="KW-1185">Reference proteome</keyword>
<evidence type="ECO:0000313" key="1">
    <source>
        <dbReference type="EnsemblPlants" id="PGSC0003DMT400051999"/>
    </source>
</evidence>
<proteinExistence type="predicted"/>
<sequence length="56" mass="6237">MKNDRPSTDAAVIEGMQGEITCEFAANYGNRNSRCVSKAVFIVSFLGENHFPLRLM</sequence>
<protein>
    <submittedName>
        <fullName evidence="1">Uncharacterized protein</fullName>
    </submittedName>
</protein>
<dbReference type="Gramene" id="PGSC0003DMT400051999">
    <property type="protein sequence ID" value="PGSC0003DMT400051999"/>
    <property type="gene ID" value="PGSC0003DMG400020185"/>
</dbReference>
<evidence type="ECO:0000313" key="2">
    <source>
        <dbReference type="Proteomes" id="UP000011115"/>
    </source>
</evidence>
<organism evidence="1 2">
    <name type="scientific">Solanum tuberosum</name>
    <name type="common">Potato</name>
    <dbReference type="NCBI Taxonomy" id="4113"/>
    <lineage>
        <taxon>Eukaryota</taxon>
        <taxon>Viridiplantae</taxon>
        <taxon>Streptophyta</taxon>
        <taxon>Embryophyta</taxon>
        <taxon>Tracheophyta</taxon>
        <taxon>Spermatophyta</taxon>
        <taxon>Magnoliopsida</taxon>
        <taxon>eudicotyledons</taxon>
        <taxon>Gunneridae</taxon>
        <taxon>Pentapetalae</taxon>
        <taxon>asterids</taxon>
        <taxon>lamiids</taxon>
        <taxon>Solanales</taxon>
        <taxon>Solanaceae</taxon>
        <taxon>Solanoideae</taxon>
        <taxon>Solaneae</taxon>
        <taxon>Solanum</taxon>
    </lineage>
</organism>
<dbReference type="EnsemblPlants" id="PGSC0003DMT400051999">
    <property type="protein sequence ID" value="PGSC0003DMT400051999"/>
    <property type="gene ID" value="PGSC0003DMG400020185"/>
</dbReference>
<accession>M1BSM2</accession>
<reference evidence="1" key="2">
    <citation type="submission" date="2015-06" db="UniProtKB">
        <authorList>
            <consortium name="EnsemblPlants"/>
        </authorList>
    </citation>
    <scope>IDENTIFICATION</scope>
    <source>
        <strain evidence="1">DM1-3 516 R44</strain>
    </source>
</reference>
<dbReference type="AlphaFoldDB" id="M1BSM2"/>
<dbReference type="PaxDb" id="4113-PGSC0003DMT400051999"/>
<dbReference type="HOGENOM" id="CLU_3018090_0_0_1"/>
<reference evidence="2" key="1">
    <citation type="journal article" date="2011" name="Nature">
        <title>Genome sequence and analysis of the tuber crop potato.</title>
        <authorList>
            <consortium name="The Potato Genome Sequencing Consortium"/>
        </authorList>
    </citation>
    <scope>NUCLEOTIDE SEQUENCE [LARGE SCALE GENOMIC DNA]</scope>
    <source>
        <strain evidence="2">cv. DM1-3 516 R44</strain>
    </source>
</reference>
<dbReference type="Proteomes" id="UP000011115">
    <property type="component" value="Unassembled WGS sequence"/>
</dbReference>